<sequence length="35" mass="4121">MSKIYHSLIKKESFLRTLMNTQGKGTAYQEEADWD</sequence>
<organism evidence="1">
    <name type="scientific">marine sediment metagenome</name>
    <dbReference type="NCBI Taxonomy" id="412755"/>
    <lineage>
        <taxon>unclassified sequences</taxon>
        <taxon>metagenomes</taxon>
        <taxon>ecological metagenomes</taxon>
    </lineage>
</organism>
<accession>A0A0F9N928</accession>
<reference evidence="1" key="1">
    <citation type="journal article" date="2015" name="Nature">
        <title>Complex archaea that bridge the gap between prokaryotes and eukaryotes.</title>
        <authorList>
            <person name="Spang A."/>
            <person name="Saw J.H."/>
            <person name="Jorgensen S.L."/>
            <person name="Zaremba-Niedzwiedzka K."/>
            <person name="Martijn J."/>
            <person name="Lind A.E."/>
            <person name="van Eijk R."/>
            <person name="Schleper C."/>
            <person name="Guy L."/>
            <person name="Ettema T.J."/>
        </authorList>
    </citation>
    <scope>NUCLEOTIDE SEQUENCE</scope>
</reference>
<dbReference type="AlphaFoldDB" id="A0A0F9N928"/>
<dbReference type="EMBL" id="LAZR01003653">
    <property type="protein sequence ID" value="KKN16040.1"/>
    <property type="molecule type" value="Genomic_DNA"/>
</dbReference>
<comment type="caution">
    <text evidence="1">The sequence shown here is derived from an EMBL/GenBank/DDBJ whole genome shotgun (WGS) entry which is preliminary data.</text>
</comment>
<protein>
    <submittedName>
        <fullName evidence="1">Uncharacterized protein</fullName>
    </submittedName>
</protein>
<evidence type="ECO:0000313" key="1">
    <source>
        <dbReference type="EMBL" id="KKN16040.1"/>
    </source>
</evidence>
<proteinExistence type="predicted"/>
<name>A0A0F9N928_9ZZZZ</name>
<gene>
    <name evidence="1" type="ORF">LCGC14_0980020</name>
</gene>